<name>A0A559MCE0_9HELO</name>
<dbReference type="Proteomes" id="UP000315522">
    <property type="component" value="Unassembled WGS sequence"/>
</dbReference>
<gene>
    <name evidence="2" type="ORF">LAWI1_G001157</name>
</gene>
<evidence type="ECO:0000313" key="2">
    <source>
        <dbReference type="EMBL" id="TVY90622.1"/>
    </source>
</evidence>
<evidence type="ECO:0000256" key="1">
    <source>
        <dbReference type="SAM" id="MobiDB-lite"/>
    </source>
</evidence>
<feature type="compositionally biased region" description="Basic residues" evidence="1">
    <location>
        <begin position="79"/>
        <end position="89"/>
    </location>
</feature>
<evidence type="ECO:0000313" key="3">
    <source>
        <dbReference type="Proteomes" id="UP000315522"/>
    </source>
</evidence>
<protein>
    <submittedName>
        <fullName evidence="2">Uncharacterized protein</fullName>
    </submittedName>
</protein>
<proteinExistence type="predicted"/>
<feature type="compositionally biased region" description="Basic and acidic residues" evidence="1">
    <location>
        <begin position="52"/>
        <end position="63"/>
    </location>
</feature>
<feature type="compositionally biased region" description="Acidic residues" evidence="1">
    <location>
        <begin position="138"/>
        <end position="149"/>
    </location>
</feature>
<feature type="compositionally biased region" description="Basic residues" evidence="1">
    <location>
        <begin position="108"/>
        <end position="126"/>
    </location>
</feature>
<keyword evidence="3" id="KW-1185">Reference proteome</keyword>
<accession>A0A559MCE0</accession>
<organism evidence="2 3">
    <name type="scientific">Lachnellula willkommii</name>
    <dbReference type="NCBI Taxonomy" id="215461"/>
    <lineage>
        <taxon>Eukaryota</taxon>
        <taxon>Fungi</taxon>
        <taxon>Dikarya</taxon>
        <taxon>Ascomycota</taxon>
        <taxon>Pezizomycotina</taxon>
        <taxon>Leotiomycetes</taxon>
        <taxon>Helotiales</taxon>
        <taxon>Lachnaceae</taxon>
        <taxon>Lachnellula</taxon>
    </lineage>
</organism>
<feature type="region of interest" description="Disordered" evidence="1">
    <location>
        <begin position="52"/>
        <end position="150"/>
    </location>
</feature>
<comment type="caution">
    <text evidence="2">The sequence shown here is derived from an EMBL/GenBank/DDBJ whole genome shotgun (WGS) entry which is preliminary data.</text>
</comment>
<reference evidence="2 3" key="1">
    <citation type="submission" date="2018-05" db="EMBL/GenBank/DDBJ databases">
        <title>Genome sequencing and assembly of the regulated plant pathogen Lachnellula willkommii and related sister species for the development of diagnostic species identification markers.</title>
        <authorList>
            <person name="Giroux E."/>
            <person name="Bilodeau G."/>
        </authorList>
    </citation>
    <scope>NUCLEOTIDE SEQUENCE [LARGE SCALE GENOMIC DNA]</scope>
    <source>
        <strain evidence="2 3">CBS 172.35</strain>
    </source>
</reference>
<dbReference type="EMBL" id="QGML01000800">
    <property type="protein sequence ID" value="TVY90622.1"/>
    <property type="molecule type" value="Genomic_DNA"/>
</dbReference>
<dbReference type="AlphaFoldDB" id="A0A559MCE0"/>
<sequence>MARLLNDGSTKSAVEHRFRPIKRDAAEMLAAIAREFGDGVTGKAVSGYFERVKKEPHWDRTKSIADIITEGTPKTPTPARKRAAKGKKAAARDDGDDEEPQEFDTPSKKKTPLNKVKGSRVSKASRAKQQPLSYAGQDLEDDEEELEDEQMVKMENIPVSSNGGNGHEYGYAVTGDDQENYYDAGEDYGEAYANA</sequence>